<keyword evidence="3" id="KW-1185">Reference proteome</keyword>
<evidence type="ECO:0000313" key="2">
    <source>
        <dbReference type="EMBL" id="MDW0111755.1"/>
    </source>
</evidence>
<name>A0ABU4G457_9BACL</name>
<feature type="region of interest" description="Disordered" evidence="1">
    <location>
        <begin position="58"/>
        <end position="100"/>
    </location>
</feature>
<comment type="caution">
    <text evidence="2">The sequence shown here is derived from an EMBL/GenBank/DDBJ whole genome shotgun (WGS) entry which is preliminary data.</text>
</comment>
<reference evidence="2 3" key="1">
    <citation type="submission" date="2023-06" db="EMBL/GenBank/DDBJ databases">
        <title>Sporosarcina sp. nov., isolated from Korean traditional fermented seafood 'Jeotgal'.</title>
        <authorList>
            <person name="Yang A.I."/>
            <person name="Shin N.-R."/>
        </authorList>
    </citation>
    <scope>NUCLEOTIDE SEQUENCE [LARGE SCALE GENOMIC DNA]</scope>
    <source>
        <strain evidence="2 3">KCTC13119</strain>
    </source>
</reference>
<evidence type="ECO:0000256" key="1">
    <source>
        <dbReference type="SAM" id="MobiDB-lite"/>
    </source>
</evidence>
<dbReference type="Proteomes" id="UP001282284">
    <property type="component" value="Unassembled WGS sequence"/>
</dbReference>
<organism evidence="2 3">
    <name type="scientific">Sporosarcina saromensis</name>
    <dbReference type="NCBI Taxonomy" id="359365"/>
    <lineage>
        <taxon>Bacteria</taxon>
        <taxon>Bacillati</taxon>
        <taxon>Bacillota</taxon>
        <taxon>Bacilli</taxon>
        <taxon>Bacillales</taxon>
        <taxon>Caryophanaceae</taxon>
        <taxon>Sporosarcina</taxon>
    </lineage>
</organism>
<proteinExistence type="predicted"/>
<feature type="compositionally biased region" description="Basic and acidic residues" evidence="1">
    <location>
        <begin position="60"/>
        <end position="69"/>
    </location>
</feature>
<sequence>MSLKGIELQIAIPKTVEAGKLQEQKQNQTYVSQTHAQAANEKELAKQRETVVEATNYAKVNKDANKEQHPNGQNEQEQGHKEEEKKTKHPYKGSFVDFIG</sequence>
<accession>A0ABU4G457</accession>
<evidence type="ECO:0000313" key="3">
    <source>
        <dbReference type="Proteomes" id="UP001282284"/>
    </source>
</evidence>
<dbReference type="EMBL" id="JAUBDI010000001">
    <property type="protein sequence ID" value="MDW0111755.1"/>
    <property type="molecule type" value="Genomic_DNA"/>
</dbReference>
<gene>
    <name evidence="2" type="ORF">QT711_01065</name>
</gene>
<protein>
    <submittedName>
        <fullName evidence="2">RNA polymerase subunit sigma</fullName>
    </submittedName>
</protein>
<dbReference type="RefSeq" id="WP_317941638.1">
    <property type="nucleotide sequence ID" value="NZ_JAUBDI010000001.1"/>
</dbReference>
<feature type="compositionally biased region" description="Basic and acidic residues" evidence="1">
    <location>
        <begin position="77"/>
        <end position="86"/>
    </location>
</feature>